<sequence>MFMRSWEHKYAESDIAQGLRRRFFGPDRYSTEVYYDTYTDNDTLTAEKESLDSRRSIPPTSPPTSAPTHSPQQSSPRSSLTVSHPQEPAFSRTVETVEDVPIAVLDVVNTIVATKIKKDGIDSTRSIAQLSGGRSTLTNEIIGDLHLEFGSHVPERAEQLPFAELVAALRRSLGGDVKLGKKTSAIVNGFISSKFPGAFGLTKARDYLSRWGLGEMRQDAVLLRAVRHQPESRLSSVHEARRFLDGVVRNYFEQQGLSLPTSGAEATGAAGSDDQALDAKSLQLLNERNQNLLHDICSVISRHLPSEMAVKRDELSALDEWQADLEELELFRNEHGDDYINGIKPIFDIRKERVYDSFWNWCTRDVAILFDLAKHPTINNIDLIESISRSIINRATDKSIARIQHLCSQTSGEKTHHGRIMRLCLQASISFKNGDPAFIDSSPDLGPITSIDKQGKIIYTGKPRTAPFKLRRPSIPQVPYAVGSYDHGILTLSDRLGSIYAEDLDNARQSGMSFRSKSFLVTGAGRNSIGFEVLKCLVEGGARCTVTTSSYGPEVTRMYQQLYSRHGGKDSVLRVLPFNQGSRKDIQELAKIMVDGWEPDFIIPFAAISENGRELEDLDSKSELAHRLMLTNLLRLLGTISRNKRQRGITTRPATVVLPLSPNHGLLGNDGLYAESKRGLETLLSKWKSETWRDYLSMLAVVIGWTRSTGLMEDNNIVAQGVEALGVRTFSKEQMAGLIACLPGGRMNPACQSIPLVVDLSGGMGKVNDLKEKLTRIRHELKAEADGAYSLEGCVEMAWMMGLIKHDPHAQKNGSPWTGWVDAKTSEDGEVPSKYMSFILQNTGLREIDPGTCDNNYDPERKTTVQEIELTQDLPPFEASLEVAQSFQLQHGSKAEINKAESGVYLVWLRAVAKILLPKATRFNRSTVAGQIPTGWSAKRYGIADEIIDQVDPVTLFTLVSTVGALLASGIVDPYELYQYIHLSEVGKALGSSMGGLSSLRKVHRDRFLEKPVQGDILQETFTSTIGAWCNMLPMSSTGPIKTPVGACATSLESLDTGYDLLVSQKGKGLHRRRCRGLCRGRIL</sequence>
<dbReference type="InterPro" id="IPR050830">
    <property type="entry name" value="Fungal_FAS"/>
</dbReference>
<organism evidence="5 6">
    <name type="scientific">Colletotrichum trifolii</name>
    <dbReference type="NCBI Taxonomy" id="5466"/>
    <lineage>
        <taxon>Eukaryota</taxon>
        <taxon>Fungi</taxon>
        <taxon>Dikarya</taxon>
        <taxon>Ascomycota</taxon>
        <taxon>Pezizomycotina</taxon>
        <taxon>Sordariomycetes</taxon>
        <taxon>Hypocreomycetidae</taxon>
        <taxon>Glomerellales</taxon>
        <taxon>Glomerellaceae</taxon>
        <taxon>Colletotrichum</taxon>
        <taxon>Colletotrichum orbiculare species complex</taxon>
    </lineage>
</organism>
<dbReference type="InterPro" id="IPR041550">
    <property type="entry name" value="FASI_helical"/>
</dbReference>
<dbReference type="SUPFAM" id="SSF51735">
    <property type="entry name" value="NAD(P)-binding Rossmann-fold domains"/>
    <property type="match status" value="1"/>
</dbReference>
<gene>
    <name evidence="5" type="primary">apf5</name>
    <name evidence="5" type="ORF">CTRI78_v001584</name>
</gene>
<dbReference type="InterPro" id="IPR036291">
    <property type="entry name" value="NAD(P)-bd_dom_sf"/>
</dbReference>
<evidence type="ECO:0000313" key="6">
    <source>
        <dbReference type="Proteomes" id="UP000295703"/>
    </source>
</evidence>
<evidence type="ECO:0000256" key="1">
    <source>
        <dbReference type="ARBA" id="ARBA00022679"/>
    </source>
</evidence>
<dbReference type="InterPro" id="IPR016039">
    <property type="entry name" value="Thiolase-like"/>
</dbReference>
<dbReference type="PANTHER" id="PTHR10982:SF21">
    <property type="entry name" value="FATTY ACID SYNTHASE SUBUNIT BETA"/>
    <property type="match status" value="1"/>
</dbReference>
<evidence type="ECO:0000313" key="5">
    <source>
        <dbReference type="EMBL" id="TDZ72019.1"/>
    </source>
</evidence>
<accession>A0A4R8RZ48</accession>
<feature type="domain" description="Fatty acid synthase subunit alpha acyl carrier" evidence="4">
    <location>
        <begin position="98"/>
        <end position="259"/>
    </location>
</feature>
<feature type="region of interest" description="Disordered" evidence="2">
    <location>
        <begin position="47"/>
        <end position="92"/>
    </location>
</feature>
<dbReference type="STRING" id="5466.A0A4R8RZ48"/>
<dbReference type="Gene3D" id="3.40.50.720">
    <property type="entry name" value="NAD(P)-binding Rossmann-like Domain"/>
    <property type="match status" value="1"/>
</dbReference>
<dbReference type="Pfam" id="PF18325">
    <property type="entry name" value="Fas_alpha_ACP"/>
    <property type="match status" value="1"/>
</dbReference>
<feature type="domain" description="Fatty acid synthase type I helical" evidence="3">
    <location>
        <begin position="287"/>
        <end position="465"/>
    </location>
</feature>
<evidence type="ECO:0000259" key="3">
    <source>
        <dbReference type="Pfam" id="PF18314"/>
    </source>
</evidence>
<dbReference type="EMBL" id="RYZW01000008">
    <property type="protein sequence ID" value="TDZ72019.1"/>
    <property type="molecule type" value="Genomic_DNA"/>
</dbReference>
<keyword evidence="1" id="KW-0808">Transferase</keyword>
<feature type="compositionally biased region" description="Low complexity" evidence="2">
    <location>
        <begin position="66"/>
        <end position="76"/>
    </location>
</feature>
<name>A0A4R8RZ48_COLTR</name>
<evidence type="ECO:0000259" key="4">
    <source>
        <dbReference type="Pfam" id="PF18325"/>
    </source>
</evidence>
<comment type="caution">
    <text evidence="5">The sequence shown here is derived from an EMBL/GenBank/DDBJ whole genome shotgun (WGS) entry which is preliminary data.</text>
</comment>
<dbReference type="PANTHER" id="PTHR10982">
    <property type="entry name" value="MALONYL COA-ACYL CARRIER PROTEIN TRANSACYLASE"/>
    <property type="match status" value="1"/>
</dbReference>
<dbReference type="SUPFAM" id="SSF53901">
    <property type="entry name" value="Thiolase-like"/>
    <property type="match status" value="1"/>
</dbReference>
<keyword evidence="6" id="KW-1185">Reference proteome</keyword>
<dbReference type="Gene3D" id="3.30.70.2490">
    <property type="match status" value="1"/>
</dbReference>
<dbReference type="GO" id="GO:0016746">
    <property type="term" value="F:acyltransferase activity"/>
    <property type="evidence" value="ECO:0007669"/>
    <property type="project" value="InterPro"/>
</dbReference>
<dbReference type="Gene3D" id="3.40.47.10">
    <property type="match status" value="1"/>
</dbReference>
<dbReference type="InterPro" id="IPR040899">
    <property type="entry name" value="Fas_alpha_ACP"/>
</dbReference>
<dbReference type="GO" id="GO:0008897">
    <property type="term" value="F:holo-[acyl-carrier-protein] synthase activity"/>
    <property type="evidence" value="ECO:0007669"/>
    <property type="project" value="InterPro"/>
</dbReference>
<evidence type="ECO:0000256" key="2">
    <source>
        <dbReference type="SAM" id="MobiDB-lite"/>
    </source>
</evidence>
<dbReference type="Proteomes" id="UP000295703">
    <property type="component" value="Unassembled WGS sequence"/>
</dbReference>
<protein>
    <submittedName>
        <fullName evidence="5">Fatty acid synthase apf5</fullName>
    </submittedName>
</protein>
<dbReference type="AlphaFoldDB" id="A0A4R8RZ48"/>
<proteinExistence type="predicted"/>
<dbReference type="Pfam" id="PF18314">
    <property type="entry name" value="FAS_I_H"/>
    <property type="match status" value="1"/>
</dbReference>
<reference evidence="5 6" key="1">
    <citation type="submission" date="2018-12" db="EMBL/GenBank/DDBJ databases">
        <title>Genome sequence and assembly of Colletotrichum trifolii.</title>
        <authorList>
            <person name="Gan P."/>
            <person name="Shirasu K."/>
        </authorList>
    </citation>
    <scope>NUCLEOTIDE SEQUENCE [LARGE SCALE GENOMIC DNA]</scope>
    <source>
        <strain evidence="5 6">543-2</strain>
    </source>
</reference>